<reference evidence="2 3" key="1">
    <citation type="journal article" date="2021" name="Elife">
        <title>Chloroplast acquisition without the gene transfer in kleptoplastic sea slugs, Plakobranchus ocellatus.</title>
        <authorList>
            <person name="Maeda T."/>
            <person name="Takahashi S."/>
            <person name="Yoshida T."/>
            <person name="Shimamura S."/>
            <person name="Takaki Y."/>
            <person name="Nagai Y."/>
            <person name="Toyoda A."/>
            <person name="Suzuki Y."/>
            <person name="Arimoto A."/>
            <person name="Ishii H."/>
            <person name="Satoh N."/>
            <person name="Nishiyama T."/>
            <person name="Hasebe M."/>
            <person name="Maruyama T."/>
            <person name="Minagawa J."/>
            <person name="Obokata J."/>
            <person name="Shigenobu S."/>
        </authorList>
    </citation>
    <scope>NUCLEOTIDE SEQUENCE [LARGE SCALE GENOMIC DNA]</scope>
</reference>
<evidence type="ECO:0000313" key="2">
    <source>
        <dbReference type="EMBL" id="GFR74811.1"/>
    </source>
</evidence>
<accession>A0AAV4FR30</accession>
<evidence type="ECO:0000313" key="3">
    <source>
        <dbReference type="Proteomes" id="UP000762676"/>
    </source>
</evidence>
<dbReference type="AlphaFoldDB" id="A0AAV4FR30"/>
<organism evidence="2 3">
    <name type="scientific">Elysia marginata</name>
    <dbReference type="NCBI Taxonomy" id="1093978"/>
    <lineage>
        <taxon>Eukaryota</taxon>
        <taxon>Metazoa</taxon>
        <taxon>Spiralia</taxon>
        <taxon>Lophotrochozoa</taxon>
        <taxon>Mollusca</taxon>
        <taxon>Gastropoda</taxon>
        <taxon>Heterobranchia</taxon>
        <taxon>Euthyneura</taxon>
        <taxon>Panpulmonata</taxon>
        <taxon>Sacoglossa</taxon>
        <taxon>Placobranchoidea</taxon>
        <taxon>Plakobranchidae</taxon>
        <taxon>Elysia</taxon>
    </lineage>
</organism>
<protein>
    <submittedName>
        <fullName evidence="2">Uncharacterized protein</fullName>
    </submittedName>
</protein>
<comment type="caution">
    <text evidence="2">The sequence shown here is derived from an EMBL/GenBank/DDBJ whole genome shotgun (WGS) entry which is preliminary data.</text>
</comment>
<dbReference type="Proteomes" id="UP000762676">
    <property type="component" value="Unassembled WGS sequence"/>
</dbReference>
<keyword evidence="3" id="KW-1185">Reference proteome</keyword>
<name>A0AAV4FR30_9GAST</name>
<gene>
    <name evidence="2" type="ORF">ElyMa_005763600</name>
</gene>
<feature type="compositionally biased region" description="Basic and acidic residues" evidence="1">
    <location>
        <begin position="54"/>
        <end position="73"/>
    </location>
</feature>
<feature type="region of interest" description="Disordered" evidence="1">
    <location>
        <begin position="46"/>
        <end position="79"/>
    </location>
</feature>
<proteinExistence type="predicted"/>
<dbReference type="EMBL" id="BMAT01011548">
    <property type="protein sequence ID" value="GFR74811.1"/>
    <property type="molecule type" value="Genomic_DNA"/>
</dbReference>
<sequence length="100" mass="11326">MKIHYHFNDRGLVVYESFEFGEKRNPGNQCSRLKCYLTLTINDLSYQPPPQKLSRGEDREPQGYPKINRELKTGRTGPMSPGLSLVKLISSAQQTVLGTV</sequence>
<evidence type="ECO:0000256" key="1">
    <source>
        <dbReference type="SAM" id="MobiDB-lite"/>
    </source>
</evidence>